<evidence type="ECO:0000313" key="3">
    <source>
        <dbReference type="Proteomes" id="UP000007800"/>
    </source>
</evidence>
<reference evidence="2 3" key="1">
    <citation type="submission" date="2008-07" db="EMBL/GenBank/DDBJ databases">
        <authorList>
            <person name="El-Sayed N."/>
            <person name="Caler E."/>
            <person name="Inman J."/>
            <person name="Amedeo P."/>
            <person name="Hass B."/>
            <person name="Wortman J."/>
        </authorList>
    </citation>
    <scope>NUCLEOTIDE SEQUENCE [LARGE SCALE GENOMIC DNA]</scope>
    <source>
        <strain evidence="3">ATCC 50983 / TXsc</strain>
    </source>
</reference>
<feature type="region of interest" description="Disordered" evidence="1">
    <location>
        <begin position="49"/>
        <end position="91"/>
    </location>
</feature>
<dbReference type="OrthoDB" id="466849at2759"/>
<dbReference type="EMBL" id="GG676694">
    <property type="protein sequence ID" value="EER11416.1"/>
    <property type="molecule type" value="Genomic_DNA"/>
</dbReference>
<dbReference type="RefSeq" id="XP_002779621.1">
    <property type="nucleotide sequence ID" value="XM_002779575.1"/>
</dbReference>
<proteinExistence type="predicted"/>
<keyword evidence="3" id="KW-1185">Reference proteome</keyword>
<protein>
    <submittedName>
        <fullName evidence="2">Uncharacterized protein</fullName>
    </submittedName>
</protein>
<evidence type="ECO:0000313" key="2">
    <source>
        <dbReference type="EMBL" id="EER11416.1"/>
    </source>
</evidence>
<organism evidence="3">
    <name type="scientific">Perkinsus marinus (strain ATCC 50983 / TXsc)</name>
    <dbReference type="NCBI Taxonomy" id="423536"/>
    <lineage>
        <taxon>Eukaryota</taxon>
        <taxon>Sar</taxon>
        <taxon>Alveolata</taxon>
        <taxon>Perkinsozoa</taxon>
        <taxon>Perkinsea</taxon>
        <taxon>Perkinsida</taxon>
        <taxon>Perkinsidae</taxon>
        <taxon>Perkinsus</taxon>
    </lineage>
</organism>
<dbReference type="Proteomes" id="UP000007800">
    <property type="component" value="Unassembled WGS sequence"/>
</dbReference>
<dbReference type="InParanoid" id="C5KVN1"/>
<dbReference type="GeneID" id="9046757"/>
<evidence type="ECO:0000256" key="1">
    <source>
        <dbReference type="SAM" id="MobiDB-lite"/>
    </source>
</evidence>
<dbReference type="AlphaFoldDB" id="C5KVN1"/>
<name>C5KVN1_PERM5</name>
<sequence length="325" mass="36683">MVPEDLPSITYRHAFVVIGRANIYSEFVKMVCGSESNRFTICRKSESTIHGGDSSVCESNRSNISSPSHGRIDFNRRQNTRQRRNSGNKCYCQIEAPPPLPHSVSIIRSRTSSLSLPQSPEPSCTSLSDSASRRWTQRSTIVSRVSFDNVSHKYSSYMPRLTTTTGVLNTALVFLLSLDPPPPHTTKPVAATNACISECLRYLAAGDSDTRSEWDVLMDDITMLELRLRQCHRMLDNCGKRFGKPLVCLVVLTADQNVSGRKLCSRRQDHRLAVEDLWRKWGPSGEHVLADRHDYEWNGEKLHSLVCDLSERLAQRWQSSSVMVL</sequence>
<accession>C5KVN1</accession>
<feature type="compositionally biased region" description="Polar residues" evidence="1">
    <location>
        <begin position="56"/>
        <end position="68"/>
    </location>
</feature>
<gene>
    <name evidence="2" type="ORF">Pmar_PMAR011079</name>
</gene>